<evidence type="ECO:0008006" key="3">
    <source>
        <dbReference type="Google" id="ProtNLM"/>
    </source>
</evidence>
<name>A0A1H9VS35_9BACI</name>
<proteinExistence type="predicted"/>
<dbReference type="AlphaFoldDB" id="A0A1H9VS35"/>
<gene>
    <name evidence="1" type="ORF">SAMN04487944_1276</name>
</gene>
<organism evidence="1 2">
    <name type="scientific">Gracilibacillus ureilyticus</name>
    <dbReference type="NCBI Taxonomy" id="531814"/>
    <lineage>
        <taxon>Bacteria</taxon>
        <taxon>Bacillati</taxon>
        <taxon>Bacillota</taxon>
        <taxon>Bacilli</taxon>
        <taxon>Bacillales</taxon>
        <taxon>Bacillaceae</taxon>
        <taxon>Gracilibacillus</taxon>
    </lineage>
</organism>
<keyword evidence="2" id="KW-1185">Reference proteome</keyword>
<dbReference type="Proteomes" id="UP000199687">
    <property type="component" value="Unassembled WGS sequence"/>
</dbReference>
<accession>A0A1H9VS35</accession>
<dbReference type="RefSeq" id="WP_089744096.1">
    <property type="nucleotide sequence ID" value="NZ_FOGL01000027.1"/>
</dbReference>
<reference evidence="1 2" key="1">
    <citation type="submission" date="2016-10" db="EMBL/GenBank/DDBJ databases">
        <authorList>
            <person name="de Groot N.N."/>
        </authorList>
    </citation>
    <scope>NUCLEOTIDE SEQUENCE [LARGE SCALE GENOMIC DNA]</scope>
    <source>
        <strain evidence="1 2">CGMCC 1.7727</strain>
    </source>
</reference>
<dbReference type="OrthoDB" id="2447593at2"/>
<protein>
    <recommendedName>
        <fullName evidence="3">EH_Signature domain-containing protein</fullName>
    </recommendedName>
</protein>
<evidence type="ECO:0000313" key="2">
    <source>
        <dbReference type="Proteomes" id="UP000199687"/>
    </source>
</evidence>
<dbReference type="STRING" id="531814.SAMN04487944_1276"/>
<evidence type="ECO:0000313" key="1">
    <source>
        <dbReference type="EMBL" id="SES24546.1"/>
    </source>
</evidence>
<dbReference type="EMBL" id="FOGL01000027">
    <property type="protein sequence ID" value="SES24546.1"/>
    <property type="molecule type" value="Genomic_DNA"/>
</dbReference>
<sequence>MKFEYQPFQLKTWMREKRNIEMRDVEVSKKYEGKLESLKQEFAIVQTLEEKDFELWISRLDKKQRLLLPYVYKKELKEIWKKKLLDFYKNQIKDQRRSFRVLVDVLYKTCDVDGLWPLIRFAYVSHLDSNERRMDKHQSKQWRSFLQSKQQISYLAKSAYEGEQDFIDELESFYLTENLPLFKYVLLDTLEIADEEFFIKEQKLYKKYFEEGTNLEQQKMADSLIKKCNLNRVKKLGRNVIFEKLKTYRRKPELWRYVGEEEKERFARWVLKLELREFFGQVNKSHERFQYWEKFIVNLEDVVVTDQKKTLVMYFSNVVVMEVLDVGAVYVYETRVFNQFFQPKIARMLEEKEKYKNSWIQPKEVKRPELMDKSRIVKGGWLQHSPRNRWQAKFDDWLKNQLGWEVNKHVLAQKEKERDEDDFEA</sequence>